<gene>
    <name evidence="2" type="ORF">INT45_008059</name>
</gene>
<feature type="compositionally biased region" description="Basic residues" evidence="1">
    <location>
        <begin position="168"/>
        <end position="181"/>
    </location>
</feature>
<dbReference type="OrthoDB" id="2285139at2759"/>
<comment type="caution">
    <text evidence="2">The sequence shown here is derived from an EMBL/GenBank/DDBJ whole genome shotgun (WGS) entry which is preliminary data.</text>
</comment>
<dbReference type="AlphaFoldDB" id="A0A8H7SAU9"/>
<protein>
    <submittedName>
        <fullName evidence="2">Uncharacterized protein</fullName>
    </submittedName>
</protein>
<dbReference type="EMBL" id="JAEPRB010000036">
    <property type="protein sequence ID" value="KAG2224877.1"/>
    <property type="molecule type" value="Genomic_DNA"/>
</dbReference>
<evidence type="ECO:0000313" key="3">
    <source>
        <dbReference type="Proteomes" id="UP000646827"/>
    </source>
</evidence>
<evidence type="ECO:0000256" key="1">
    <source>
        <dbReference type="SAM" id="MobiDB-lite"/>
    </source>
</evidence>
<accession>A0A8H7SAU9</accession>
<reference evidence="2 3" key="1">
    <citation type="submission" date="2020-12" db="EMBL/GenBank/DDBJ databases">
        <title>Metabolic potential, ecology and presence of endohyphal bacteria is reflected in genomic diversity of Mucoromycotina.</title>
        <authorList>
            <person name="Muszewska A."/>
            <person name="Okrasinska A."/>
            <person name="Steczkiewicz K."/>
            <person name="Drgas O."/>
            <person name="Orlowska M."/>
            <person name="Perlinska-Lenart U."/>
            <person name="Aleksandrzak-Piekarczyk T."/>
            <person name="Szatraj K."/>
            <person name="Zielenkiewicz U."/>
            <person name="Pilsyk S."/>
            <person name="Malc E."/>
            <person name="Mieczkowski P."/>
            <person name="Kruszewska J.S."/>
            <person name="Biernat P."/>
            <person name="Pawlowska J."/>
        </authorList>
    </citation>
    <scope>NUCLEOTIDE SEQUENCE [LARGE SCALE GENOMIC DNA]</scope>
    <source>
        <strain evidence="2 3">CBS 142.35</strain>
    </source>
</reference>
<feature type="region of interest" description="Disordered" evidence="1">
    <location>
        <begin position="67"/>
        <end position="237"/>
    </location>
</feature>
<organism evidence="2 3">
    <name type="scientific">Circinella minor</name>
    <dbReference type="NCBI Taxonomy" id="1195481"/>
    <lineage>
        <taxon>Eukaryota</taxon>
        <taxon>Fungi</taxon>
        <taxon>Fungi incertae sedis</taxon>
        <taxon>Mucoromycota</taxon>
        <taxon>Mucoromycotina</taxon>
        <taxon>Mucoromycetes</taxon>
        <taxon>Mucorales</taxon>
        <taxon>Lichtheimiaceae</taxon>
        <taxon>Circinella</taxon>
    </lineage>
</organism>
<feature type="region of interest" description="Disordered" evidence="1">
    <location>
        <begin position="247"/>
        <end position="266"/>
    </location>
</feature>
<feature type="compositionally biased region" description="Basic and acidic residues" evidence="1">
    <location>
        <begin position="135"/>
        <end position="154"/>
    </location>
</feature>
<feature type="compositionally biased region" description="Basic and acidic residues" evidence="1">
    <location>
        <begin position="93"/>
        <end position="108"/>
    </location>
</feature>
<sequence length="314" mass="35540">MSPHDHLSSFDASFIDSFSEDLIRQFDYKTEAIRNALNEEDVFSSPLPQSKQEQYNDRIATVKTLITDEAHGDTSIESTSSSRSSLKQILESSSKEKEPDEQKEQQKQEEEEQQEVVVPKNETSQAQQSNNLDIARAKVEKDQEEKQESKESKLDAAVPEQQRELRSSRSRFFRSPKKMKSLSRLFTTAKEQEQNQQHQRVQTSPEESSALPKISPWSAATPSSLTQNSSPSSTIFGNICQYPPKPLQYSTDISPPADNNGCNSAEEYALKSRHSCTLKPVIPEPPEPRRSSAPALPPRSNSKHHRIFAFFRSK</sequence>
<dbReference type="Proteomes" id="UP000646827">
    <property type="component" value="Unassembled WGS sequence"/>
</dbReference>
<feature type="compositionally biased region" description="Low complexity" evidence="1">
    <location>
        <begin position="221"/>
        <end position="234"/>
    </location>
</feature>
<feature type="compositionally biased region" description="Low complexity" evidence="1">
    <location>
        <begin position="291"/>
        <end position="300"/>
    </location>
</feature>
<feature type="compositionally biased region" description="Polar residues" evidence="1">
    <location>
        <begin position="121"/>
        <end position="132"/>
    </location>
</feature>
<evidence type="ECO:0000313" key="2">
    <source>
        <dbReference type="EMBL" id="KAG2224877.1"/>
    </source>
</evidence>
<name>A0A8H7SAU9_9FUNG</name>
<feature type="compositionally biased region" description="Low complexity" evidence="1">
    <location>
        <begin position="75"/>
        <end position="92"/>
    </location>
</feature>
<feature type="region of interest" description="Disordered" evidence="1">
    <location>
        <begin position="274"/>
        <end position="307"/>
    </location>
</feature>
<keyword evidence="3" id="KW-1185">Reference proteome</keyword>
<proteinExistence type="predicted"/>